<dbReference type="GO" id="GO:1902358">
    <property type="term" value="P:sulfate transmembrane transport"/>
    <property type="evidence" value="ECO:0007669"/>
    <property type="project" value="InterPro"/>
</dbReference>
<dbReference type="GO" id="GO:0042597">
    <property type="term" value="C:periplasmic space"/>
    <property type="evidence" value="ECO:0007669"/>
    <property type="project" value="UniProtKB-SubCell"/>
</dbReference>
<comment type="subcellular location">
    <subcellularLocation>
        <location evidence="1">Periplasm</location>
    </subcellularLocation>
</comment>
<dbReference type="Pfam" id="PF13531">
    <property type="entry name" value="SBP_bac_11"/>
    <property type="match status" value="1"/>
</dbReference>
<dbReference type="CDD" id="cd01005">
    <property type="entry name" value="PBP2_CysP"/>
    <property type="match status" value="1"/>
</dbReference>
<keyword evidence="4 6" id="KW-0732">Signal</keyword>
<feature type="signal peptide" evidence="6">
    <location>
        <begin position="1"/>
        <end position="25"/>
    </location>
</feature>
<feature type="chain" id="PRO_5005504406" evidence="6">
    <location>
        <begin position="26"/>
        <end position="335"/>
    </location>
</feature>
<dbReference type="PANTHER" id="PTHR30368">
    <property type="entry name" value="SULFATE-BINDING PROTEIN"/>
    <property type="match status" value="1"/>
</dbReference>
<dbReference type="PROSITE" id="PS00757">
    <property type="entry name" value="PROK_SULFATE_BIND_2"/>
    <property type="match status" value="1"/>
</dbReference>
<dbReference type="GO" id="GO:0140104">
    <property type="term" value="F:molecular carrier activity"/>
    <property type="evidence" value="ECO:0007669"/>
    <property type="project" value="InterPro"/>
</dbReference>
<dbReference type="NCBIfam" id="NF008106">
    <property type="entry name" value="PRK10852.1"/>
    <property type="match status" value="1"/>
</dbReference>
<name>A0A0K6HPK1_9HYPH</name>
<sequence length="335" mass="36329">MTFKALLAAGAAAAALLTAPLQASAADKLLNASYDISRELFAEVNTAFIADYKAKTGKDVSIDQSHAGSSKQARAILEGMEADVVTFNQTTDINALVKGGAVSADWVEDFPNRASPYYSLPAFLVREGNPKNIKDWSDLVRDDVKVIFPNPKTSGNARYTYLAATAYAREAFNGDEAKVDEFIAKLFANVPVFDTGGRGSTTTFVERGTGDVLITFEAETKGIAKEFGEDKFDLVTPSVSILAEFPVAIVDRVVDARGSRDLAKAYLDFLYAPEGQRIVAARGNRVHDEAVKAEFKDSFPEVRLVTVEDVFGGWDKAQEEHFASGAKLDKLFGNR</sequence>
<evidence type="ECO:0000256" key="3">
    <source>
        <dbReference type="ARBA" id="ARBA00022448"/>
    </source>
</evidence>
<proteinExistence type="inferred from homology"/>
<dbReference type="AlphaFoldDB" id="A0A0K6HPK1"/>
<dbReference type="OrthoDB" id="9802127at2"/>
<evidence type="ECO:0000256" key="5">
    <source>
        <dbReference type="ARBA" id="ARBA00022764"/>
    </source>
</evidence>
<dbReference type="InterPro" id="IPR034408">
    <property type="entry name" value="Sulphate/thiosulphate_BS"/>
</dbReference>
<keyword evidence="8" id="KW-1185">Reference proteome</keyword>
<evidence type="ECO:0000256" key="2">
    <source>
        <dbReference type="ARBA" id="ARBA00006099"/>
    </source>
</evidence>
<protein>
    <submittedName>
        <fullName evidence="7">Sulfate/thiosulfate-binding protein</fullName>
    </submittedName>
</protein>
<dbReference type="Gene3D" id="3.40.190.10">
    <property type="entry name" value="Periplasmic binding protein-like II"/>
    <property type="match status" value="2"/>
</dbReference>
<evidence type="ECO:0000313" key="7">
    <source>
        <dbReference type="EMBL" id="CUA92718.1"/>
    </source>
</evidence>
<comment type="similarity">
    <text evidence="2">Belongs to the prokaryotic sulfate-binding protein family.</text>
</comment>
<keyword evidence="3" id="KW-0813">Transport</keyword>
<organism evidence="7 8">
    <name type="scientific">Pannonibacter indicus</name>
    <dbReference type="NCBI Taxonomy" id="466044"/>
    <lineage>
        <taxon>Bacteria</taxon>
        <taxon>Pseudomonadati</taxon>
        <taxon>Pseudomonadota</taxon>
        <taxon>Alphaproteobacteria</taxon>
        <taxon>Hyphomicrobiales</taxon>
        <taxon>Stappiaceae</taxon>
        <taxon>Pannonibacter</taxon>
    </lineage>
</organism>
<dbReference type="GO" id="GO:1901681">
    <property type="term" value="F:sulfur compound binding"/>
    <property type="evidence" value="ECO:0007669"/>
    <property type="project" value="InterPro"/>
</dbReference>
<dbReference type="SUPFAM" id="SSF53850">
    <property type="entry name" value="Periplasmic binding protein-like II"/>
    <property type="match status" value="1"/>
</dbReference>
<dbReference type="InterPro" id="IPR005669">
    <property type="entry name" value="Thiosulph/SO4-bd"/>
</dbReference>
<evidence type="ECO:0000256" key="4">
    <source>
        <dbReference type="ARBA" id="ARBA00022729"/>
    </source>
</evidence>
<evidence type="ECO:0000256" key="1">
    <source>
        <dbReference type="ARBA" id="ARBA00004418"/>
    </source>
</evidence>
<evidence type="ECO:0000256" key="6">
    <source>
        <dbReference type="SAM" id="SignalP"/>
    </source>
</evidence>
<dbReference type="NCBIfam" id="TIGR00971">
    <property type="entry name" value="3a0106s03"/>
    <property type="match status" value="1"/>
</dbReference>
<reference evidence="8" key="1">
    <citation type="submission" date="2015-08" db="EMBL/GenBank/DDBJ databases">
        <authorList>
            <person name="Varghese N."/>
        </authorList>
    </citation>
    <scope>NUCLEOTIDE SEQUENCE [LARGE SCALE GENOMIC DNA]</scope>
    <source>
        <strain evidence="8">DSM 23407</strain>
    </source>
</reference>
<keyword evidence="5" id="KW-0574">Periplasm</keyword>
<dbReference type="PANTHER" id="PTHR30368:SF1">
    <property type="entry name" value="THIOSULFATE-BINDING PROTEIN"/>
    <property type="match status" value="1"/>
</dbReference>
<gene>
    <name evidence="7" type="ORF">Ga0061067_10288</name>
</gene>
<dbReference type="EMBL" id="CYHE01000002">
    <property type="protein sequence ID" value="CUA92718.1"/>
    <property type="molecule type" value="Genomic_DNA"/>
</dbReference>
<accession>A0A0K6HPK1</accession>
<dbReference type="RefSeq" id="WP_141658861.1">
    <property type="nucleotide sequence ID" value="NZ_CYHE01000002.1"/>
</dbReference>
<dbReference type="NCBIfam" id="NF008022">
    <property type="entry name" value="PRK10752.1"/>
    <property type="match status" value="1"/>
</dbReference>
<evidence type="ECO:0000313" key="8">
    <source>
        <dbReference type="Proteomes" id="UP000183900"/>
    </source>
</evidence>
<dbReference type="Proteomes" id="UP000183900">
    <property type="component" value="Unassembled WGS sequence"/>
</dbReference>